<sequence length="256" mass="26917">MELPAPWCTEPYLLGEHALATVVSAWATGTALVAIVDGLGRERGLFGVGSAEDVAEVLASVVPRGALVEHGPRYATIARGGVELLAPEVREALGLGAVGSSWDWMWTDAPLQVPDHARAERLPLGPGTTDEVREFLSRGHPTASTAPDDRRLIGWWGVREGGILHAAVGAIQLAPGMAPHLVSLGVDPGVRGRGLAGQVLAAAVEDCLEVRPLHGPPAVSLGLYADNDVARRVYLRLGLQLRHGFTSRRLDGPSSA</sequence>
<feature type="domain" description="N-acetyltransferase" evidence="1">
    <location>
        <begin position="103"/>
        <end position="256"/>
    </location>
</feature>
<dbReference type="PROSITE" id="PS51186">
    <property type="entry name" value="GNAT"/>
    <property type="match status" value="1"/>
</dbReference>
<proteinExistence type="predicted"/>
<protein>
    <submittedName>
        <fullName evidence="2">Acetyltransferase (GNAT) family protein</fullName>
    </submittedName>
</protein>
<gene>
    <name evidence="2" type="ORF">GALL_389200</name>
</gene>
<dbReference type="EMBL" id="MLJW01001231">
    <property type="protein sequence ID" value="OIQ79346.1"/>
    <property type="molecule type" value="Genomic_DNA"/>
</dbReference>
<evidence type="ECO:0000313" key="2">
    <source>
        <dbReference type="EMBL" id="OIQ79346.1"/>
    </source>
</evidence>
<dbReference type="InterPro" id="IPR016181">
    <property type="entry name" value="Acyl_CoA_acyltransferase"/>
</dbReference>
<evidence type="ECO:0000259" key="1">
    <source>
        <dbReference type="PROSITE" id="PS51186"/>
    </source>
</evidence>
<dbReference type="GO" id="GO:0016747">
    <property type="term" value="F:acyltransferase activity, transferring groups other than amino-acyl groups"/>
    <property type="evidence" value="ECO:0007669"/>
    <property type="project" value="InterPro"/>
</dbReference>
<reference evidence="2" key="1">
    <citation type="submission" date="2016-10" db="EMBL/GenBank/DDBJ databases">
        <title>Sequence of Gallionella enrichment culture.</title>
        <authorList>
            <person name="Poehlein A."/>
            <person name="Muehling M."/>
            <person name="Daniel R."/>
        </authorList>
    </citation>
    <scope>NUCLEOTIDE SEQUENCE</scope>
</reference>
<keyword evidence="2" id="KW-0808">Transferase</keyword>
<dbReference type="SUPFAM" id="SSF55729">
    <property type="entry name" value="Acyl-CoA N-acyltransferases (Nat)"/>
    <property type="match status" value="1"/>
</dbReference>
<comment type="caution">
    <text evidence="2">The sequence shown here is derived from an EMBL/GenBank/DDBJ whole genome shotgun (WGS) entry which is preliminary data.</text>
</comment>
<dbReference type="AlphaFoldDB" id="A0A1J5Q847"/>
<dbReference type="InterPro" id="IPR000182">
    <property type="entry name" value="GNAT_dom"/>
</dbReference>
<dbReference type="Gene3D" id="3.40.630.30">
    <property type="match status" value="1"/>
</dbReference>
<name>A0A1J5Q847_9ZZZZ</name>
<dbReference type="Pfam" id="PF00583">
    <property type="entry name" value="Acetyltransf_1"/>
    <property type="match status" value="1"/>
</dbReference>
<accession>A0A1J5Q847</accession>
<organism evidence="2">
    <name type="scientific">mine drainage metagenome</name>
    <dbReference type="NCBI Taxonomy" id="410659"/>
    <lineage>
        <taxon>unclassified sequences</taxon>
        <taxon>metagenomes</taxon>
        <taxon>ecological metagenomes</taxon>
    </lineage>
</organism>